<feature type="region of interest" description="Disordered" evidence="1">
    <location>
        <begin position="218"/>
        <end position="239"/>
    </location>
</feature>
<feature type="compositionally biased region" description="Gly residues" evidence="1">
    <location>
        <begin position="218"/>
        <end position="228"/>
    </location>
</feature>
<name>A0A151IBK3_9HYME</name>
<organism evidence="3 4">
    <name type="scientific">Cyphomyrmex costatus</name>
    <dbReference type="NCBI Taxonomy" id="456900"/>
    <lineage>
        <taxon>Eukaryota</taxon>
        <taxon>Metazoa</taxon>
        <taxon>Ecdysozoa</taxon>
        <taxon>Arthropoda</taxon>
        <taxon>Hexapoda</taxon>
        <taxon>Insecta</taxon>
        <taxon>Pterygota</taxon>
        <taxon>Neoptera</taxon>
        <taxon>Endopterygota</taxon>
        <taxon>Hymenoptera</taxon>
        <taxon>Apocrita</taxon>
        <taxon>Aculeata</taxon>
        <taxon>Formicoidea</taxon>
        <taxon>Formicidae</taxon>
        <taxon>Myrmicinae</taxon>
        <taxon>Cyphomyrmex</taxon>
    </lineage>
</organism>
<evidence type="ECO:0000313" key="4">
    <source>
        <dbReference type="Proteomes" id="UP000078542"/>
    </source>
</evidence>
<dbReference type="EMBL" id="KQ978095">
    <property type="protein sequence ID" value="KYM97044.1"/>
    <property type="molecule type" value="Genomic_DNA"/>
</dbReference>
<dbReference type="Proteomes" id="UP000078542">
    <property type="component" value="Unassembled WGS sequence"/>
</dbReference>
<reference evidence="3 4" key="1">
    <citation type="submission" date="2016-03" db="EMBL/GenBank/DDBJ databases">
        <title>Cyphomyrmex costatus WGS genome.</title>
        <authorList>
            <person name="Nygaard S."/>
            <person name="Hu H."/>
            <person name="Boomsma J."/>
            <person name="Zhang G."/>
        </authorList>
    </citation>
    <scope>NUCLEOTIDE SEQUENCE [LARGE SCALE GENOMIC DNA]</scope>
    <source>
        <strain evidence="3">MS0001</strain>
        <tissue evidence="3">Whole body</tissue>
    </source>
</reference>
<sequence>MRMLCAICGLFLAITIVTCNPVDKKEAEEDLNPLNEVYVIEADDVADEERGDRDKRKIGVKLGVSNGIINFVFDKVDSFIDSKTKALAVLDESNKEKNAVFGIDNKHSATSEFLNKLVSQKLQAATGSIGPLINSATTFFSGASAGISKALISKIAPLSSLSGGLSGGSGGTDAGHADGGAGASGSAILGNLLTQKIGSLSSLSQGSGGLGSLSGGLSGGSSGNGGSSGSDSHSGSNGSPTAGAGINLGAFANLAGNGITTTEDTPVFDRNRVSLEIPSSAFGTGFTLITNVSKILNSVIVMYMSSINFLAVNWLLLCLINPFCSRAEKSDWIPYEINDSAHYEFRSIQPEPVSLEEEFRPNVLKRPQYNIYHSKHNSMQPGILLKNRYSEDNVKKNIARFMPEYELGEVYTPYHYSQFVRNQEIPKKGSAARLEQEETQEIDKEVIKKMNLLDKVLSEDPDKNDIEMKNTIEDEIITEMNIPEETKRVVRQVRKYRPGFFWTLARLAFETFNDTRSAVKQISNIINQNIETDPTTRRPSRVNSHHSLIDANTTTVAPTNEETNTSSNMIGVNATTTTTSTTQAPFRLTPTNLQNLIKRNLRGLVRLFNIEWQDALNQSDITVKEFQKNLGNQVGSFLQDNPNAF</sequence>
<dbReference type="AlphaFoldDB" id="A0A151IBK3"/>
<feature type="signal peptide" evidence="2">
    <location>
        <begin position="1"/>
        <end position="19"/>
    </location>
</feature>
<evidence type="ECO:0000313" key="3">
    <source>
        <dbReference type="EMBL" id="KYM97044.1"/>
    </source>
</evidence>
<evidence type="ECO:0000256" key="1">
    <source>
        <dbReference type="SAM" id="MobiDB-lite"/>
    </source>
</evidence>
<keyword evidence="4" id="KW-1185">Reference proteome</keyword>
<keyword evidence="2" id="KW-0732">Signal</keyword>
<feature type="compositionally biased region" description="Low complexity" evidence="1">
    <location>
        <begin position="229"/>
        <end position="239"/>
    </location>
</feature>
<evidence type="ECO:0000256" key="2">
    <source>
        <dbReference type="SAM" id="SignalP"/>
    </source>
</evidence>
<feature type="chain" id="PRO_5007582072" evidence="2">
    <location>
        <begin position="20"/>
        <end position="645"/>
    </location>
</feature>
<accession>A0A151IBK3</accession>
<proteinExistence type="predicted"/>
<gene>
    <name evidence="3" type="ORF">ALC62_12309</name>
</gene>
<protein>
    <submittedName>
        <fullName evidence="3">Uncharacterized protein</fullName>
    </submittedName>
</protein>